<comment type="caution">
    <text evidence="1">The sequence shown here is derived from an EMBL/GenBank/DDBJ whole genome shotgun (WGS) entry which is preliminary data.</text>
</comment>
<dbReference type="SUPFAM" id="SSF55486">
    <property type="entry name" value="Metalloproteases ('zincins'), catalytic domain"/>
    <property type="match status" value="1"/>
</dbReference>
<evidence type="ECO:0000313" key="1">
    <source>
        <dbReference type="EMBL" id="MBH5322178.1"/>
    </source>
</evidence>
<reference evidence="1 2" key="1">
    <citation type="submission" date="2020-11" db="EMBL/GenBank/DDBJ databases">
        <title>Erythrobacter sediminis sp. nov., a marine bacterium from a tidal flat of Garorim Bay.</title>
        <authorList>
            <person name="Kim D."/>
            <person name="Yoo Y."/>
            <person name="Kim J.-J."/>
        </authorList>
    </citation>
    <scope>NUCLEOTIDE SEQUENCE [LARGE SCALE GENOMIC DNA]</scope>
    <source>
        <strain evidence="1 2">JGD-13</strain>
    </source>
</reference>
<keyword evidence="2" id="KW-1185">Reference proteome</keyword>
<accession>A0ABS0N2I7</accession>
<name>A0ABS0N2I7_9SPHN</name>
<organism evidence="1 2">
    <name type="scientific">Aurantiacibacter sediminis</name>
    <dbReference type="NCBI Taxonomy" id="2793064"/>
    <lineage>
        <taxon>Bacteria</taxon>
        <taxon>Pseudomonadati</taxon>
        <taxon>Pseudomonadota</taxon>
        <taxon>Alphaproteobacteria</taxon>
        <taxon>Sphingomonadales</taxon>
        <taxon>Erythrobacteraceae</taxon>
        <taxon>Aurantiacibacter</taxon>
    </lineage>
</organism>
<sequence>MANLYDLEVDVTPVSKHLAVRGTIEIVADGPTTEAAFMLNNGLEIERFEPSVPATMSREGAIVLGTYEMPNTQRVTLRFAQPLQAGQRVTIDLAYAGFIRDDSIEWGRGLISEDWTELSLGTLWYPYWRDENRLRSRISVQVPDGYRVIGPGEIERDANGRWIVDPGKPILGRITFAASPRYTITARQLAPGLEARLHTLGSEPRADEMLARARDAYAYYTNLIGPPRGARDEVKIIYANPDIGVTRSRMAYATGGDYFFIGVAPPQEQDFTIAHELAHFWWISGAAGTPDEFMTESLAEYVAQRYAQTVWGDEWLGEKFEQMQRVSGSIEGSMRDEGEFDGRETLLYFRGPLILWDLHRRIGTEAMDALLVRSHAEDISELQGFIDLIEDREGAEVARWFEQRL</sequence>
<gene>
    <name evidence="1" type="ORF">I5L03_06225</name>
</gene>
<dbReference type="RefSeq" id="WP_197920892.1">
    <property type="nucleotide sequence ID" value="NZ_CAWPTA010000007.1"/>
</dbReference>
<evidence type="ECO:0008006" key="3">
    <source>
        <dbReference type="Google" id="ProtNLM"/>
    </source>
</evidence>
<dbReference type="EMBL" id="JAEANY010000002">
    <property type="protein sequence ID" value="MBH5322178.1"/>
    <property type="molecule type" value="Genomic_DNA"/>
</dbReference>
<dbReference type="Gene3D" id="1.10.390.10">
    <property type="entry name" value="Neutral Protease Domain 2"/>
    <property type="match status" value="1"/>
</dbReference>
<evidence type="ECO:0000313" key="2">
    <source>
        <dbReference type="Proteomes" id="UP000602442"/>
    </source>
</evidence>
<dbReference type="Proteomes" id="UP000602442">
    <property type="component" value="Unassembled WGS sequence"/>
</dbReference>
<protein>
    <recommendedName>
        <fullName evidence="3">Peptidase M1 membrane alanine aminopeptidase domain-containing protein</fullName>
    </recommendedName>
</protein>
<proteinExistence type="predicted"/>
<dbReference type="InterPro" id="IPR027268">
    <property type="entry name" value="Peptidase_M4/M1_CTD_sf"/>
</dbReference>